<feature type="chain" id="PRO_5047345094" evidence="1">
    <location>
        <begin position="28"/>
        <end position="340"/>
    </location>
</feature>
<dbReference type="PANTHER" id="PTHR40590">
    <property type="entry name" value="CYTOPLASMIC PROTEIN-RELATED"/>
    <property type="match status" value="1"/>
</dbReference>
<dbReference type="InterPro" id="IPR002816">
    <property type="entry name" value="TraB/PrgY/GumN_fam"/>
</dbReference>
<keyword evidence="1" id="KW-0732">Signal</keyword>
<dbReference type="Pfam" id="PF01963">
    <property type="entry name" value="TraB_PrgY_gumN"/>
    <property type="match status" value="1"/>
</dbReference>
<sequence>MRLPLRRLRAVATAAVLLALWAAPSMAAPADAASAAPPASASAAACPPQARLPAPAELQTLARQARNHGLLWRVRRDGRTSWLYGTIHVGRLEWLMPGPAVVQAVKAADSLALELDLTDPAVLQQLGEGLRERPGAAALPTALAQRLARQRKAACADDSVAAMRPEAQLMALQALVGRARGLDPSYGVDLVLAGTARYMGKPVVGLETPALQLRELFSDDPAAIEKSLADGLGQLESGQSLAMMETLAALWEKGDADKLARFPSWCGCLETESERAEYRRIVEGRNPGMAEGIDALMAQGKTVFAAVGALHLIGPRGVPALLAARGYEVERVRWPGGDAR</sequence>
<feature type="signal peptide" evidence="1">
    <location>
        <begin position="1"/>
        <end position="27"/>
    </location>
</feature>
<reference evidence="3" key="1">
    <citation type="journal article" date="2019" name="Int. J. Syst. Evol. Microbiol.">
        <title>The Global Catalogue of Microorganisms (GCM) 10K type strain sequencing project: providing services to taxonomists for standard genome sequencing and annotation.</title>
        <authorList>
            <consortium name="The Broad Institute Genomics Platform"/>
            <consortium name="The Broad Institute Genome Sequencing Center for Infectious Disease"/>
            <person name="Wu L."/>
            <person name="Ma J."/>
        </authorList>
    </citation>
    <scope>NUCLEOTIDE SEQUENCE [LARGE SCALE GENOMIC DNA]</scope>
    <source>
        <strain evidence="3">TISTR 1906</strain>
    </source>
</reference>
<dbReference type="CDD" id="cd14789">
    <property type="entry name" value="Tiki"/>
    <property type="match status" value="1"/>
</dbReference>
<keyword evidence="3" id="KW-1185">Reference proteome</keyword>
<evidence type="ECO:0000313" key="2">
    <source>
        <dbReference type="EMBL" id="MFD2754856.1"/>
    </source>
</evidence>
<dbReference type="PANTHER" id="PTHR40590:SF1">
    <property type="entry name" value="CYTOPLASMIC PROTEIN"/>
    <property type="match status" value="1"/>
</dbReference>
<dbReference type="InterPro" id="IPR047111">
    <property type="entry name" value="YbaP-like"/>
</dbReference>
<evidence type="ECO:0000256" key="1">
    <source>
        <dbReference type="SAM" id="SignalP"/>
    </source>
</evidence>
<dbReference type="Proteomes" id="UP001597463">
    <property type="component" value="Unassembled WGS sequence"/>
</dbReference>
<accession>A0ABW5UMI8</accession>
<name>A0ABW5UMI8_9BURK</name>
<comment type="caution">
    <text evidence="2">The sequence shown here is derived from an EMBL/GenBank/DDBJ whole genome shotgun (WGS) entry which is preliminary data.</text>
</comment>
<evidence type="ECO:0000313" key="3">
    <source>
        <dbReference type="Proteomes" id="UP001597463"/>
    </source>
</evidence>
<proteinExistence type="predicted"/>
<gene>
    <name evidence="2" type="ORF">ACFSW6_12220</name>
</gene>
<organism evidence="2 3">
    <name type="scientific">Comamonas terrae</name>
    <dbReference type="NCBI Taxonomy" id="673548"/>
    <lineage>
        <taxon>Bacteria</taxon>
        <taxon>Pseudomonadati</taxon>
        <taxon>Pseudomonadota</taxon>
        <taxon>Betaproteobacteria</taxon>
        <taxon>Burkholderiales</taxon>
        <taxon>Comamonadaceae</taxon>
        <taxon>Comamonas</taxon>
    </lineage>
</organism>
<dbReference type="EMBL" id="JBHUMV010000005">
    <property type="protein sequence ID" value="MFD2754856.1"/>
    <property type="molecule type" value="Genomic_DNA"/>
</dbReference>
<dbReference type="RefSeq" id="WP_083526583.1">
    <property type="nucleotide sequence ID" value="NZ_BCNT01000005.1"/>
</dbReference>
<protein>
    <submittedName>
        <fullName evidence="2">TraB/GumN family protein</fullName>
    </submittedName>
</protein>